<gene>
    <name evidence="2" type="ORF">EGW08_004481</name>
</gene>
<feature type="compositionally biased region" description="Basic and acidic residues" evidence="1">
    <location>
        <begin position="263"/>
        <end position="281"/>
    </location>
</feature>
<protein>
    <submittedName>
        <fullName evidence="2">Uncharacterized protein</fullName>
    </submittedName>
</protein>
<feature type="compositionally biased region" description="Polar residues" evidence="1">
    <location>
        <begin position="306"/>
        <end position="316"/>
    </location>
</feature>
<organism evidence="2 3">
    <name type="scientific">Elysia chlorotica</name>
    <name type="common">Eastern emerald elysia</name>
    <name type="synonym">Sea slug</name>
    <dbReference type="NCBI Taxonomy" id="188477"/>
    <lineage>
        <taxon>Eukaryota</taxon>
        <taxon>Metazoa</taxon>
        <taxon>Spiralia</taxon>
        <taxon>Lophotrochozoa</taxon>
        <taxon>Mollusca</taxon>
        <taxon>Gastropoda</taxon>
        <taxon>Heterobranchia</taxon>
        <taxon>Euthyneura</taxon>
        <taxon>Panpulmonata</taxon>
        <taxon>Sacoglossa</taxon>
        <taxon>Placobranchoidea</taxon>
        <taxon>Plakobranchidae</taxon>
        <taxon>Elysia</taxon>
    </lineage>
</organism>
<feature type="compositionally biased region" description="Low complexity" evidence="1">
    <location>
        <begin position="385"/>
        <end position="396"/>
    </location>
</feature>
<proteinExistence type="predicted"/>
<feature type="compositionally biased region" description="Acidic residues" evidence="1">
    <location>
        <begin position="180"/>
        <end position="194"/>
    </location>
</feature>
<feature type="region of interest" description="Disordered" evidence="1">
    <location>
        <begin position="1"/>
        <end position="94"/>
    </location>
</feature>
<dbReference type="EMBL" id="RQTK01000102">
    <property type="protein sequence ID" value="RUS87735.1"/>
    <property type="molecule type" value="Genomic_DNA"/>
</dbReference>
<dbReference type="Proteomes" id="UP000271974">
    <property type="component" value="Unassembled WGS sequence"/>
</dbReference>
<dbReference type="STRING" id="188477.A0A433U1R3"/>
<feature type="compositionally biased region" description="Low complexity" evidence="1">
    <location>
        <begin position="354"/>
        <end position="373"/>
    </location>
</feature>
<feature type="compositionally biased region" description="Polar residues" evidence="1">
    <location>
        <begin position="559"/>
        <end position="572"/>
    </location>
</feature>
<dbReference type="AlphaFoldDB" id="A0A433U1R3"/>
<evidence type="ECO:0000313" key="3">
    <source>
        <dbReference type="Proteomes" id="UP000271974"/>
    </source>
</evidence>
<feature type="region of interest" description="Disordered" evidence="1">
    <location>
        <begin position="511"/>
        <end position="602"/>
    </location>
</feature>
<sequence>MNRSGQKRRPLIQGRLVITDDSSGFSALGSPHKDDVGNDLDLDPTLSPMRRVPQVTEKSSPRPEPPSSLLDLSDVDLDVKDTAGSGSGFQRRGRAQPVVVYDASEPVRNSPDSCEMSLSVGVEASPARIVCHTPSRLDKVRNSPRPALSPLAVVVNATPAEKGGSDLNFKSDRLSRALFPDEDEDSKTDDEDEEVRFGAANGDPSLHISHQSRGIIEQILAHEIGESNSPRVSLNSQSSSPRAQKSSAAFNSSSVFSVSTSPRGKDLDGSSALRPKEKSSDDGDDVGSVSETCSIDELSAPKNKRSATTMPSSNRKTVPRPLSGNEPSASARPKKKGGRQVASRYMQSAISRKANINSNSQNSSKASGASANSIPAMTPTKLHKNVSSNSSNVGGKVPERFNTNANRKDNSRPHSASLAKSRAGKSGLLKIGSTFKLAAQQDPRNASSNKSPVPLTVRGEAVGGGNGIEVKASTPVGDQHAMSYIDASAIQSITNMFANSTAMQFDTMMEESMTNSDNSGREKNSERSGKPRGLQQLPQHQRPLALEEPATEARDNNRRSPSSTLTLRTPATSSGSSWPAARARRSRTRRWRRAHSCTACGP</sequence>
<accession>A0A433U1R3</accession>
<feature type="compositionally biased region" description="Basic residues" evidence="1">
    <location>
        <begin position="582"/>
        <end position="595"/>
    </location>
</feature>
<feature type="compositionally biased region" description="Basic and acidic residues" evidence="1">
    <location>
        <begin position="519"/>
        <end position="529"/>
    </location>
</feature>
<comment type="caution">
    <text evidence="2">The sequence shown here is derived from an EMBL/GenBank/DDBJ whole genome shotgun (WGS) entry which is preliminary data.</text>
</comment>
<evidence type="ECO:0000313" key="2">
    <source>
        <dbReference type="EMBL" id="RUS87735.1"/>
    </source>
</evidence>
<feature type="region of interest" description="Disordered" evidence="1">
    <location>
        <begin position="157"/>
        <end position="213"/>
    </location>
</feature>
<reference evidence="2 3" key="1">
    <citation type="submission" date="2019-01" db="EMBL/GenBank/DDBJ databases">
        <title>A draft genome assembly of the solar-powered sea slug Elysia chlorotica.</title>
        <authorList>
            <person name="Cai H."/>
            <person name="Li Q."/>
            <person name="Fang X."/>
            <person name="Li J."/>
            <person name="Curtis N.E."/>
            <person name="Altenburger A."/>
            <person name="Shibata T."/>
            <person name="Feng M."/>
            <person name="Maeda T."/>
            <person name="Schwartz J.A."/>
            <person name="Shigenobu S."/>
            <person name="Lundholm N."/>
            <person name="Nishiyama T."/>
            <person name="Yang H."/>
            <person name="Hasebe M."/>
            <person name="Li S."/>
            <person name="Pierce S.K."/>
            <person name="Wang J."/>
        </authorList>
    </citation>
    <scope>NUCLEOTIDE SEQUENCE [LARGE SCALE GENOMIC DNA]</scope>
    <source>
        <strain evidence="2">EC2010</strain>
        <tissue evidence="2">Whole organism of an adult</tissue>
    </source>
</reference>
<feature type="compositionally biased region" description="Low complexity" evidence="1">
    <location>
        <begin position="236"/>
        <end position="261"/>
    </location>
</feature>
<dbReference type="OrthoDB" id="10050218at2759"/>
<name>A0A433U1R3_ELYCH</name>
<feature type="compositionally biased region" description="Polar residues" evidence="1">
    <location>
        <begin position="226"/>
        <end position="235"/>
    </location>
</feature>
<evidence type="ECO:0000256" key="1">
    <source>
        <dbReference type="SAM" id="MobiDB-lite"/>
    </source>
</evidence>
<feature type="region of interest" description="Disordered" evidence="1">
    <location>
        <begin position="225"/>
        <end position="425"/>
    </location>
</feature>
<feature type="compositionally biased region" description="Basic residues" evidence="1">
    <location>
        <begin position="1"/>
        <end position="10"/>
    </location>
</feature>
<keyword evidence="3" id="KW-1185">Reference proteome</keyword>